<dbReference type="Gene3D" id="1.10.238.10">
    <property type="entry name" value="EF-hand"/>
    <property type="match status" value="1"/>
</dbReference>
<evidence type="ECO:0000313" key="3">
    <source>
        <dbReference type="EMBL" id="ERJ19826.1"/>
    </source>
</evidence>
<name>U2E7X1_9GAMM</name>
<reference evidence="3 4" key="1">
    <citation type="journal article" date="2011" name="J. Bacteriol.">
        <title>Genome sequence of Salinisphaera shabanensis, a gammaproteobacterium from the harsh, variable environment of the brine-seawater interface of the Shaban Deep in the Red Sea.</title>
        <authorList>
            <person name="Antunes A."/>
            <person name="Alam I."/>
            <person name="Bajic V.B."/>
            <person name="Stingl U."/>
        </authorList>
    </citation>
    <scope>NUCLEOTIDE SEQUENCE [LARGE SCALE GENOMIC DNA]</scope>
    <source>
        <strain evidence="3 4">E1L3A</strain>
    </source>
</reference>
<dbReference type="EC" id="2.2.1.2" evidence="3"/>
<dbReference type="InterPro" id="IPR002048">
    <property type="entry name" value="EF_hand_dom"/>
</dbReference>
<evidence type="ECO:0000313" key="4">
    <source>
        <dbReference type="Proteomes" id="UP000006242"/>
    </source>
</evidence>
<dbReference type="Pfam" id="PF13202">
    <property type="entry name" value="EF-hand_5"/>
    <property type="match status" value="1"/>
</dbReference>
<organism evidence="3 4">
    <name type="scientific">Salinisphaera shabanensis E1L3A</name>
    <dbReference type="NCBI Taxonomy" id="1033802"/>
    <lineage>
        <taxon>Bacteria</taxon>
        <taxon>Pseudomonadati</taxon>
        <taxon>Pseudomonadota</taxon>
        <taxon>Gammaproteobacteria</taxon>
        <taxon>Salinisphaerales</taxon>
        <taxon>Salinisphaeraceae</taxon>
        <taxon>Salinisphaera</taxon>
    </lineage>
</organism>
<gene>
    <name evidence="3" type="ORF">SSPSH_000991</name>
</gene>
<dbReference type="InterPro" id="IPR018247">
    <property type="entry name" value="EF_Hand_1_Ca_BS"/>
</dbReference>
<keyword evidence="4" id="KW-1185">Reference proteome</keyword>
<feature type="domain" description="EF-hand" evidence="2">
    <location>
        <begin position="19"/>
        <end position="54"/>
    </location>
</feature>
<dbReference type="PROSITE" id="PS00018">
    <property type="entry name" value="EF_HAND_1"/>
    <property type="match status" value="1"/>
</dbReference>
<dbReference type="EMBL" id="AFNV02000006">
    <property type="protein sequence ID" value="ERJ19826.1"/>
    <property type="molecule type" value="Genomic_DNA"/>
</dbReference>
<dbReference type="Proteomes" id="UP000006242">
    <property type="component" value="Unassembled WGS sequence"/>
</dbReference>
<protein>
    <submittedName>
        <fullName evidence="3">Transaldolase protein</fullName>
        <ecNumber evidence="3">2.2.1.2</ecNumber>
    </submittedName>
</protein>
<evidence type="ECO:0000256" key="1">
    <source>
        <dbReference type="SAM" id="MobiDB-lite"/>
    </source>
</evidence>
<dbReference type="GO" id="GO:0005509">
    <property type="term" value="F:calcium ion binding"/>
    <property type="evidence" value="ECO:0007669"/>
    <property type="project" value="InterPro"/>
</dbReference>
<feature type="region of interest" description="Disordered" evidence="1">
    <location>
        <begin position="57"/>
        <end position="79"/>
    </location>
</feature>
<dbReference type="AlphaFoldDB" id="U2E7X1"/>
<sequence length="79" mass="9065">MVAQAEAVDDLQKYESMYQNEMMDAETMQMLDVNADGIISREEFMHVHEAIFDMADKNKDEKLEEDEMGKGSLPEMKTG</sequence>
<keyword evidence="3" id="KW-0808">Transferase</keyword>
<accession>U2E7X1</accession>
<comment type="caution">
    <text evidence="3">The sequence shown here is derived from an EMBL/GenBank/DDBJ whole genome shotgun (WGS) entry which is preliminary data.</text>
</comment>
<dbReference type="PROSITE" id="PS50222">
    <property type="entry name" value="EF_HAND_2"/>
    <property type="match status" value="1"/>
</dbReference>
<dbReference type="SUPFAM" id="SSF47473">
    <property type="entry name" value="EF-hand"/>
    <property type="match status" value="1"/>
</dbReference>
<dbReference type="GO" id="GO:0004801">
    <property type="term" value="F:transaldolase activity"/>
    <property type="evidence" value="ECO:0007669"/>
    <property type="project" value="UniProtKB-EC"/>
</dbReference>
<proteinExistence type="predicted"/>
<evidence type="ECO:0000259" key="2">
    <source>
        <dbReference type="PROSITE" id="PS50222"/>
    </source>
</evidence>
<reference evidence="3 4" key="2">
    <citation type="journal article" date="2013" name="PLoS ONE">
        <title>INDIGO - INtegrated Data Warehouse of MIcrobial GenOmes with Examples from the Red Sea Extremophiles.</title>
        <authorList>
            <person name="Alam I."/>
            <person name="Antunes A."/>
            <person name="Kamau A.A."/>
            <person name="Ba Alawi W."/>
            <person name="Kalkatawi M."/>
            <person name="Stingl U."/>
            <person name="Bajic V.B."/>
        </authorList>
    </citation>
    <scope>NUCLEOTIDE SEQUENCE [LARGE SCALE GENOMIC DNA]</scope>
    <source>
        <strain evidence="3 4">E1L3A</strain>
    </source>
</reference>
<dbReference type="InterPro" id="IPR011992">
    <property type="entry name" value="EF-hand-dom_pair"/>
</dbReference>